<dbReference type="InterPro" id="IPR036179">
    <property type="entry name" value="Ig-like_dom_sf"/>
</dbReference>
<dbReference type="SMART" id="SM00409">
    <property type="entry name" value="IG"/>
    <property type="match status" value="2"/>
</dbReference>
<dbReference type="SMART" id="SM00408">
    <property type="entry name" value="IGc2"/>
    <property type="match status" value="2"/>
</dbReference>
<dbReference type="AlphaFoldDB" id="A0AAE1LKF0"/>
<dbReference type="PROSITE" id="PS50835">
    <property type="entry name" value="IG_LIKE"/>
    <property type="match status" value="2"/>
</dbReference>
<evidence type="ECO:0000313" key="4">
    <source>
        <dbReference type="Proteomes" id="UP001219518"/>
    </source>
</evidence>
<organism evidence="3 4">
    <name type="scientific">Frankliniella fusca</name>
    <dbReference type="NCBI Taxonomy" id="407009"/>
    <lineage>
        <taxon>Eukaryota</taxon>
        <taxon>Metazoa</taxon>
        <taxon>Ecdysozoa</taxon>
        <taxon>Arthropoda</taxon>
        <taxon>Hexapoda</taxon>
        <taxon>Insecta</taxon>
        <taxon>Pterygota</taxon>
        <taxon>Neoptera</taxon>
        <taxon>Paraneoptera</taxon>
        <taxon>Thysanoptera</taxon>
        <taxon>Terebrantia</taxon>
        <taxon>Thripoidea</taxon>
        <taxon>Thripidae</taxon>
        <taxon>Frankliniella</taxon>
    </lineage>
</organism>
<dbReference type="Gene3D" id="2.60.40.10">
    <property type="entry name" value="Immunoglobulins"/>
    <property type="match status" value="2"/>
</dbReference>
<dbReference type="InterPro" id="IPR003599">
    <property type="entry name" value="Ig_sub"/>
</dbReference>
<dbReference type="Pfam" id="PF13927">
    <property type="entry name" value="Ig_3"/>
    <property type="match status" value="1"/>
</dbReference>
<feature type="domain" description="Ig-like" evidence="2">
    <location>
        <begin position="5"/>
        <end position="121"/>
    </location>
</feature>
<dbReference type="PANTHER" id="PTHR23278">
    <property type="entry name" value="SIDESTEP PROTEIN"/>
    <property type="match status" value="1"/>
</dbReference>
<sequence length="289" mass="32880">MSIVMEVSLFSVVTLQAEAVAGGVAKLACDMTPPIIGDKASLVIWFKEGIPKPIYSYDARGSGGQAKHWADDTFGGRAFFRVTDNPAQLTVESARDGDGGMYRCRVDFGRSPTRNARVNLTVICKYPNNNAARVLRDYYRALRRSGKGRKHPDLLHVVAVPPEQLLIMDNRGEHIRHFMLGPYNEGDSVDITCEASGGRPLPRVTWWYENIMLDDSYERRSERRVQNVLHLENLQRKELNRVYTCKASNNQLAAPITSFVRLDMNREYLESNFSKRTYFNFPTKLLLAW</sequence>
<evidence type="ECO:0000259" key="2">
    <source>
        <dbReference type="PROSITE" id="PS50835"/>
    </source>
</evidence>
<dbReference type="SUPFAM" id="SSF48726">
    <property type="entry name" value="Immunoglobulin"/>
    <property type="match status" value="2"/>
</dbReference>
<accession>A0AAE1LKF0</accession>
<reference evidence="3" key="2">
    <citation type="journal article" date="2023" name="BMC Genomics">
        <title>Pest status, molecular evolution, and epigenetic factors derived from the genome assembly of Frankliniella fusca, a thysanopteran phytovirus vector.</title>
        <authorList>
            <person name="Catto M.A."/>
            <person name="Labadie P.E."/>
            <person name="Jacobson A.L."/>
            <person name="Kennedy G.G."/>
            <person name="Srinivasan R."/>
            <person name="Hunt B.G."/>
        </authorList>
    </citation>
    <scope>NUCLEOTIDE SEQUENCE</scope>
    <source>
        <strain evidence="3">PL_HMW_Pooled</strain>
    </source>
</reference>
<dbReference type="InterPro" id="IPR013783">
    <property type="entry name" value="Ig-like_fold"/>
</dbReference>
<dbReference type="CDD" id="cd00096">
    <property type="entry name" value="Ig"/>
    <property type="match status" value="1"/>
</dbReference>
<feature type="signal peptide" evidence="1">
    <location>
        <begin position="1"/>
        <end position="19"/>
    </location>
</feature>
<evidence type="ECO:0000313" key="3">
    <source>
        <dbReference type="EMBL" id="KAK3922983.1"/>
    </source>
</evidence>
<dbReference type="PANTHER" id="PTHR23278:SF30">
    <property type="entry name" value="SIDESTEP VIII, ISOFORM B"/>
    <property type="match status" value="1"/>
</dbReference>
<protein>
    <submittedName>
        <fullName evidence="3">Protein turtle-like protein B</fullName>
    </submittedName>
</protein>
<proteinExistence type="predicted"/>
<name>A0AAE1LKF0_9NEOP</name>
<feature type="domain" description="Ig-like" evidence="2">
    <location>
        <begin position="162"/>
        <end position="257"/>
    </location>
</feature>
<dbReference type="InterPro" id="IPR007110">
    <property type="entry name" value="Ig-like_dom"/>
</dbReference>
<reference evidence="3" key="1">
    <citation type="submission" date="2021-07" db="EMBL/GenBank/DDBJ databases">
        <authorList>
            <person name="Catto M.A."/>
            <person name="Jacobson A."/>
            <person name="Kennedy G."/>
            <person name="Labadie P."/>
            <person name="Hunt B.G."/>
            <person name="Srinivasan R."/>
        </authorList>
    </citation>
    <scope>NUCLEOTIDE SEQUENCE</scope>
    <source>
        <strain evidence="3">PL_HMW_Pooled</strain>
        <tissue evidence="3">Head</tissue>
    </source>
</reference>
<dbReference type="Proteomes" id="UP001219518">
    <property type="component" value="Unassembled WGS sequence"/>
</dbReference>
<keyword evidence="4" id="KW-1185">Reference proteome</keyword>
<evidence type="ECO:0000256" key="1">
    <source>
        <dbReference type="SAM" id="SignalP"/>
    </source>
</evidence>
<dbReference type="EMBL" id="JAHWGI010001134">
    <property type="protein sequence ID" value="KAK3922983.1"/>
    <property type="molecule type" value="Genomic_DNA"/>
</dbReference>
<dbReference type="InterPro" id="IPR003598">
    <property type="entry name" value="Ig_sub2"/>
</dbReference>
<gene>
    <name evidence="3" type="ORF">KUF71_001642</name>
</gene>
<keyword evidence="1" id="KW-0732">Signal</keyword>
<comment type="caution">
    <text evidence="3">The sequence shown here is derived from an EMBL/GenBank/DDBJ whole genome shotgun (WGS) entry which is preliminary data.</text>
</comment>
<feature type="chain" id="PRO_5042178011" evidence="1">
    <location>
        <begin position="20"/>
        <end position="289"/>
    </location>
</feature>